<organism evidence="2 3">
    <name type="scientific">Lithohypha guttulata</name>
    <dbReference type="NCBI Taxonomy" id="1690604"/>
    <lineage>
        <taxon>Eukaryota</taxon>
        <taxon>Fungi</taxon>
        <taxon>Dikarya</taxon>
        <taxon>Ascomycota</taxon>
        <taxon>Pezizomycotina</taxon>
        <taxon>Eurotiomycetes</taxon>
        <taxon>Chaetothyriomycetidae</taxon>
        <taxon>Chaetothyriales</taxon>
        <taxon>Trichomeriaceae</taxon>
        <taxon>Lithohypha</taxon>
    </lineage>
</organism>
<reference evidence="2 3" key="1">
    <citation type="submission" date="2023-08" db="EMBL/GenBank/DDBJ databases">
        <title>Black Yeasts Isolated from many extreme environments.</title>
        <authorList>
            <person name="Coleine C."/>
            <person name="Stajich J.E."/>
            <person name="Selbmann L."/>
        </authorList>
    </citation>
    <scope>NUCLEOTIDE SEQUENCE [LARGE SCALE GENOMIC DNA]</scope>
    <source>
        <strain evidence="2 3">CCFEE 5885</strain>
    </source>
</reference>
<sequence length="584" mass="62750">MGDELTHFSVLDDESSTSYFLNWAGDFGGGVSLRGGNRVVSDTPSDTQIDIETTPPKLPTGTKSRAVPLTEHKISQAGSKTPSPQAPLSKPSPPPVKQTTNAPQLQHLPGAFSATPQNAQQTGLTDPPTPGGSPVTSIAHRRQGYQNMHPSPKPVAVNKLDEFPGRKSVTPTQQRLLEKLGSGEQQVVPTDSVPSVNHSEAKVPRLERVENTGETRVQKADVTSSTFVTKDVSSGPQSNTMGLFDAMENQYFSPSASTEAKPAAAEEFRSQPAHHVMDGQATDVLTTSEAEVRSEDQAADANSDEGGMDLTPVLKALGARPTASTSTQITISEPSTVNIEHSRATTAQAVNEDMLPAPAGDSGVKGEAAAAIPAAGLDRKTASNHPTESTKEEALEVVQSESRTVVLKNLPGDSDYTFVQSLVYGAAIESMKLYPETHTAKVTLTDVEDCQRYIASCSSGLNVKFNRVQHIVLVEKSPELETSDDRRQAYLDCGATRVVKVEDADEDMTTKALYRFAEGPSQSREVESIIDSCRRGIRNILFRFSGIPDAVAFRSALLRDRSWRSRDPHFAEDPCESATGPRSD</sequence>
<comment type="caution">
    <text evidence="2">The sequence shown here is derived from an EMBL/GenBank/DDBJ whole genome shotgun (WGS) entry which is preliminary data.</text>
</comment>
<dbReference type="Proteomes" id="UP001345013">
    <property type="component" value="Unassembled WGS sequence"/>
</dbReference>
<feature type="region of interest" description="Disordered" evidence="1">
    <location>
        <begin position="39"/>
        <end position="138"/>
    </location>
</feature>
<keyword evidence="3" id="KW-1185">Reference proteome</keyword>
<feature type="region of interest" description="Disordered" evidence="1">
    <location>
        <begin position="288"/>
        <end position="307"/>
    </location>
</feature>
<evidence type="ECO:0000256" key="1">
    <source>
        <dbReference type="SAM" id="MobiDB-lite"/>
    </source>
</evidence>
<evidence type="ECO:0000313" key="3">
    <source>
        <dbReference type="Proteomes" id="UP001345013"/>
    </source>
</evidence>
<evidence type="ECO:0008006" key="4">
    <source>
        <dbReference type="Google" id="ProtNLM"/>
    </source>
</evidence>
<accession>A0ABR0K777</accession>
<protein>
    <recommendedName>
        <fullName evidence="4">RRM domain-containing protein</fullName>
    </recommendedName>
</protein>
<feature type="compositionally biased region" description="Polar residues" evidence="1">
    <location>
        <begin position="40"/>
        <end position="51"/>
    </location>
</feature>
<name>A0ABR0K777_9EURO</name>
<gene>
    <name evidence="2" type="ORF">LTR24_006144</name>
</gene>
<dbReference type="EMBL" id="JAVRRG010000076">
    <property type="protein sequence ID" value="KAK5089502.1"/>
    <property type="molecule type" value="Genomic_DNA"/>
</dbReference>
<feature type="region of interest" description="Disordered" evidence="1">
    <location>
        <begin position="182"/>
        <end position="201"/>
    </location>
</feature>
<feature type="region of interest" description="Disordered" evidence="1">
    <location>
        <begin position="253"/>
        <end position="276"/>
    </location>
</feature>
<evidence type="ECO:0000313" key="2">
    <source>
        <dbReference type="EMBL" id="KAK5089502.1"/>
    </source>
</evidence>
<proteinExistence type="predicted"/>
<feature type="compositionally biased region" description="Polar residues" evidence="1">
    <location>
        <begin position="114"/>
        <end position="124"/>
    </location>
</feature>
<feature type="compositionally biased region" description="Polar residues" evidence="1">
    <location>
        <begin position="183"/>
        <end position="198"/>
    </location>
</feature>